<evidence type="ECO:0000313" key="2">
    <source>
        <dbReference type="Proteomes" id="UP001595556"/>
    </source>
</evidence>
<dbReference type="EMBL" id="JBHRTI010000004">
    <property type="protein sequence ID" value="MFC3148238.1"/>
    <property type="molecule type" value="Genomic_DNA"/>
</dbReference>
<proteinExistence type="predicted"/>
<dbReference type="Proteomes" id="UP001595556">
    <property type="component" value="Unassembled WGS sequence"/>
</dbReference>
<organism evidence="1 2">
    <name type="scientific">Piscinibacterium candidicorallinum</name>
    <dbReference type="NCBI Taxonomy" id="1793872"/>
    <lineage>
        <taxon>Bacteria</taxon>
        <taxon>Pseudomonadati</taxon>
        <taxon>Pseudomonadota</taxon>
        <taxon>Betaproteobacteria</taxon>
        <taxon>Burkholderiales</taxon>
        <taxon>Piscinibacterium</taxon>
    </lineage>
</organism>
<accession>A0ABV7H6G0</accession>
<sequence length="151" mass="16818">MRIFKPKWPETRMGQAERLLGLLALPRPTAPRNLMDDDLAYLRRAAQEAAGLLIQHDFRRLTERFGYALAFDRPRALALEEDFRRAAAAAWPFEGAEPEIHIKTFAVNDTGLRAVAECMVPVQEHGAVLMELVLTGAGASRAVTVEHVTGR</sequence>
<evidence type="ECO:0000313" key="1">
    <source>
        <dbReference type="EMBL" id="MFC3148238.1"/>
    </source>
</evidence>
<keyword evidence="2" id="KW-1185">Reference proteome</keyword>
<gene>
    <name evidence="1" type="ORF">ACFOEN_11360</name>
</gene>
<reference evidence="2" key="1">
    <citation type="journal article" date="2019" name="Int. J. Syst. Evol. Microbiol.">
        <title>The Global Catalogue of Microorganisms (GCM) 10K type strain sequencing project: providing services to taxonomists for standard genome sequencing and annotation.</title>
        <authorList>
            <consortium name="The Broad Institute Genomics Platform"/>
            <consortium name="The Broad Institute Genome Sequencing Center for Infectious Disease"/>
            <person name="Wu L."/>
            <person name="Ma J."/>
        </authorList>
    </citation>
    <scope>NUCLEOTIDE SEQUENCE [LARGE SCALE GENOMIC DNA]</scope>
    <source>
        <strain evidence="2">KCTC 52168</strain>
    </source>
</reference>
<protein>
    <submittedName>
        <fullName evidence="1">Uncharacterized protein</fullName>
    </submittedName>
</protein>
<name>A0ABV7H6G0_9BURK</name>
<comment type="caution">
    <text evidence="1">The sequence shown here is derived from an EMBL/GenBank/DDBJ whole genome shotgun (WGS) entry which is preliminary data.</text>
</comment>